<keyword evidence="3" id="KW-1185">Reference proteome</keyword>
<dbReference type="PANTHER" id="PTHR24413">
    <property type="entry name" value="SPECKLE-TYPE POZ PROTEIN"/>
    <property type="match status" value="1"/>
</dbReference>
<sequence>MDKYCMHKEVCLKNSEDKYYLFTCSIPNASSISWLNFITDKFIMQNKKSYRVTVRVLKDNITLILTSEHTSTYKFSEQAINVKCSTSMFIGSETLLLSKKFDPPNYINDYTVNYVPSYKYVLKFSSEDESFQKLKEHPNDPLIIICRIKCTKNFSDSVKTPGNTSTGGYKNLKKLAAAFRNSSESLHQKVLLIVGQESETVNKAILCSRSPVFANMFQNNMREVSENTVIITDIKMPEIRALVSFLYTGKLPNYDFRFLCKLCYAADKYDIADLRQICVDLLLPQISTTNVFRALKLAFSHNIERLKSTVMACVAENIETLVMTNDWKNLLDDKPEIAVEIINFCEF</sequence>
<dbReference type="Proteomes" id="UP001497382">
    <property type="component" value="Unassembled WGS sequence"/>
</dbReference>
<dbReference type="SUPFAM" id="SSF54695">
    <property type="entry name" value="POZ domain"/>
    <property type="match status" value="1"/>
</dbReference>
<protein>
    <recommendedName>
        <fullName evidence="1">BTB domain-containing protein</fullName>
    </recommendedName>
</protein>
<gene>
    <name evidence="2" type="ORF">LARSCL_LOCUS11009</name>
</gene>
<dbReference type="Pfam" id="PF00651">
    <property type="entry name" value="BTB"/>
    <property type="match status" value="1"/>
</dbReference>
<evidence type="ECO:0000259" key="1">
    <source>
        <dbReference type="PROSITE" id="PS50097"/>
    </source>
</evidence>
<comment type="caution">
    <text evidence="2">The sequence shown here is derived from an EMBL/GenBank/DDBJ whole genome shotgun (WGS) entry which is preliminary data.</text>
</comment>
<name>A0AAV2ABN0_9ARAC</name>
<evidence type="ECO:0000313" key="3">
    <source>
        <dbReference type="Proteomes" id="UP001497382"/>
    </source>
</evidence>
<reference evidence="2 3" key="1">
    <citation type="submission" date="2024-04" db="EMBL/GenBank/DDBJ databases">
        <authorList>
            <person name="Rising A."/>
            <person name="Reimegard J."/>
            <person name="Sonavane S."/>
            <person name="Akerstrom W."/>
            <person name="Nylinder S."/>
            <person name="Hedman E."/>
            <person name="Kallberg Y."/>
        </authorList>
    </citation>
    <scope>NUCLEOTIDE SEQUENCE [LARGE SCALE GENOMIC DNA]</scope>
</reference>
<dbReference type="Gene3D" id="1.25.40.420">
    <property type="match status" value="1"/>
</dbReference>
<dbReference type="EMBL" id="CAXIEN010000133">
    <property type="protein sequence ID" value="CAL1280500.1"/>
    <property type="molecule type" value="Genomic_DNA"/>
</dbReference>
<evidence type="ECO:0000313" key="2">
    <source>
        <dbReference type="EMBL" id="CAL1280500.1"/>
    </source>
</evidence>
<proteinExistence type="predicted"/>
<dbReference type="InterPro" id="IPR011333">
    <property type="entry name" value="SKP1/BTB/POZ_sf"/>
</dbReference>
<organism evidence="2 3">
    <name type="scientific">Larinioides sclopetarius</name>
    <dbReference type="NCBI Taxonomy" id="280406"/>
    <lineage>
        <taxon>Eukaryota</taxon>
        <taxon>Metazoa</taxon>
        <taxon>Ecdysozoa</taxon>
        <taxon>Arthropoda</taxon>
        <taxon>Chelicerata</taxon>
        <taxon>Arachnida</taxon>
        <taxon>Araneae</taxon>
        <taxon>Araneomorphae</taxon>
        <taxon>Entelegynae</taxon>
        <taxon>Araneoidea</taxon>
        <taxon>Araneidae</taxon>
        <taxon>Larinioides</taxon>
    </lineage>
</organism>
<accession>A0AAV2ABN0</accession>
<dbReference type="AlphaFoldDB" id="A0AAV2ABN0"/>
<dbReference type="PROSITE" id="PS50097">
    <property type="entry name" value="BTB"/>
    <property type="match status" value="1"/>
</dbReference>
<feature type="domain" description="BTB" evidence="1">
    <location>
        <begin position="188"/>
        <end position="255"/>
    </location>
</feature>
<dbReference type="SMART" id="SM00225">
    <property type="entry name" value="BTB"/>
    <property type="match status" value="1"/>
</dbReference>
<dbReference type="InterPro" id="IPR000210">
    <property type="entry name" value="BTB/POZ_dom"/>
</dbReference>
<dbReference type="Gene3D" id="3.30.710.10">
    <property type="entry name" value="Potassium Channel Kv1.1, Chain A"/>
    <property type="match status" value="1"/>
</dbReference>